<dbReference type="GO" id="GO:0004766">
    <property type="term" value="F:spermidine synthase activity"/>
    <property type="evidence" value="ECO:0007669"/>
    <property type="project" value="TreeGrafter"/>
</dbReference>
<organism evidence="2 4">
    <name type="scientific">Dracunculus medinensis</name>
    <name type="common">Guinea worm</name>
    <dbReference type="NCBI Taxonomy" id="318479"/>
    <lineage>
        <taxon>Eukaryota</taxon>
        <taxon>Metazoa</taxon>
        <taxon>Ecdysozoa</taxon>
        <taxon>Nematoda</taxon>
        <taxon>Chromadorea</taxon>
        <taxon>Rhabditida</taxon>
        <taxon>Spirurina</taxon>
        <taxon>Dracunculoidea</taxon>
        <taxon>Dracunculidae</taxon>
        <taxon>Dracunculus</taxon>
    </lineage>
</organism>
<reference evidence="4" key="1">
    <citation type="submission" date="2016-04" db="UniProtKB">
        <authorList>
            <consortium name="WormBaseParasite"/>
        </authorList>
    </citation>
    <scope>IDENTIFICATION</scope>
</reference>
<dbReference type="GO" id="GO:0008295">
    <property type="term" value="P:spermidine biosynthetic process"/>
    <property type="evidence" value="ECO:0007669"/>
    <property type="project" value="TreeGrafter"/>
</dbReference>
<dbReference type="SUPFAM" id="SSF53335">
    <property type="entry name" value="S-adenosyl-L-methionine-dependent methyltransferases"/>
    <property type="match status" value="1"/>
</dbReference>
<dbReference type="InterPro" id="IPR029063">
    <property type="entry name" value="SAM-dependent_MTases_sf"/>
</dbReference>
<dbReference type="Proteomes" id="UP000038040">
    <property type="component" value="Unplaced"/>
</dbReference>
<dbReference type="Gene3D" id="3.40.50.150">
    <property type="entry name" value="Vaccinia Virus protein VP39"/>
    <property type="match status" value="1"/>
</dbReference>
<dbReference type="AlphaFoldDB" id="A0A158Q4X4"/>
<evidence type="ECO:0000313" key="4">
    <source>
        <dbReference type="WBParaSite" id="DME_0000595601-mRNA-1"/>
    </source>
</evidence>
<sequence>MDFAHIVTLPMENFKMDGSIFNIRDEAIRHLNGSITIERQMTIENFGSRIVASMHLKIPEDLKGNSLDTRKLSANHIQITILYLKAMIAAPFVTSTFGNSSEQFSSLSIGLGIGIINSFLHDRFTNINITIIEIEKTMVDIAKKYFGLIEDDRQRVIISDGMKYLRENKKLIFDAIFIDACYSQFKDGLSCPVKEFCEYDNMNLIKSNLKENGVVIVSLLLTSPKKTAEVLVCGGKNFPDEETFKAKTTKVFEELGFGSPPIVTEDFTMWY</sequence>
<reference evidence="1 3" key="2">
    <citation type="submission" date="2018-11" db="EMBL/GenBank/DDBJ databases">
        <authorList>
            <consortium name="Pathogen Informatics"/>
        </authorList>
    </citation>
    <scope>NUCLEOTIDE SEQUENCE [LARGE SCALE GENOMIC DNA]</scope>
</reference>
<dbReference type="Pfam" id="PF01564">
    <property type="entry name" value="Spermine_synth"/>
    <property type="match status" value="1"/>
</dbReference>
<dbReference type="WBParaSite" id="DME_0000595601-mRNA-1">
    <property type="protein sequence ID" value="DME_0000595601-mRNA-1"/>
    <property type="gene ID" value="DME_0000595601"/>
</dbReference>
<dbReference type="PANTHER" id="PTHR11558">
    <property type="entry name" value="SPERMIDINE/SPERMINE SYNTHASE"/>
    <property type="match status" value="1"/>
</dbReference>
<dbReference type="OrthoDB" id="2016285at2759"/>
<evidence type="ECO:0000313" key="3">
    <source>
        <dbReference type="Proteomes" id="UP000274756"/>
    </source>
</evidence>
<protein>
    <submittedName>
        <fullName evidence="4">Spermidine synthase</fullName>
    </submittedName>
</protein>
<dbReference type="InterPro" id="IPR001045">
    <property type="entry name" value="Spermi_synthase"/>
</dbReference>
<name>A0A158Q4X4_DRAME</name>
<dbReference type="GO" id="GO:0005829">
    <property type="term" value="C:cytosol"/>
    <property type="evidence" value="ECO:0007669"/>
    <property type="project" value="TreeGrafter"/>
</dbReference>
<proteinExistence type="predicted"/>
<keyword evidence="3" id="KW-1185">Reference proteome</keyword>
<gene>
    <name evidence="1" type="ORF">DME_LOCUS895</name>
</gene>
<accession>A0A158Q4X4</accession>
<dbReference type="EMBL" id="UYYG01000010">
    <property type="protein sequence ID" value="VDN50922.1"/>
    <property type="molecule type" value="Genomic_DNA"/>
</dbReference>
<dbReference type="Proteomes" id="UP000274756">
    <property type="component" value="Unassembled WGS sequence"/>
</dbReference>
<evidence type="ECO:0000313" key="1">
    <source>
        <dbReference type="EMBL" id="VDN50922.1"/>
    </source>
</evidence>
<dbReference type="PANTHER" id="PTHR11558:SF11">
    <property type="entry name" value="SPERMIDINE SYNTHASE"/>
    <property type="match status" value="1"/>
</dbReference>
<evidence type="ECO:0000313" key="2">
    <source>
        <dbReference type="Proteomes" id="UP000038040"/>
    </source>
</evidence>